<reference evidence="2 3" key="1">
    <citation type="submission" date="2019-07" db="EMBL/GenBank/DDBJ databases">
        <title>Draft genome assembly of a fouling barnacle, Amphibalanus amphitrite (Darwin, 1854): The first reference genome for Thecostraca.</title>
        <authorList>
            <person name="Kim W."/>
        </authorList>
    </citation>
    <scope>NUCLEOTIDE SEQUENCE [LARGE SCALE GENOMIC DNA]</scope>
    <source>
        <strain evidence="2">SNU_AA5</strain>
        <tissue evidence="2">Soma without cirri and trophi</tissue>
    </source>
</reference>
<evidence type="ECO:0000313" key="2">
    <source>
        <dbReference type="EMBL" id="KAF0301117.1"/>
    </source>
</evidence>
<dbReference type="AlphaFoldDB" id="A0A6A4VYY5"/>
<feature type="compositionally biased region" description="Pro residues" evidence="1">
    <location>
        <begin position="22"/>
        <end position="37"/>
    </location>
</feature>
<comment type="caution">
    <text evidence="2">The sequence shown here is derived from an EMBL/GenBank/DDBJ whole genome shotgun (WGS) entry which is preliminary data.</text>
</comment>
<dbReference type="OrthoDB" id="6344929at2759"/>
<gene>
    <name evidence="2" type="primary">fln</name>
    <name evidence="2" type="ORF">FJT64_026542</name>
</gene>
<dbReference type="Proteomes" id="UP000440578">
    <property type="component" value="Unassembled WGS sequence"/>
</dbReference>
<dbReference type="EMBL" id="VIIS01001199">
    <property type="protein sequence ID" value="KAF0301117.1"/>
    <property type="molecule type" value="Genomic_DNA"/>
</dbReference>
<name>A0A6A4VYY5_AMPAM</name>
<proteinExistence type="predicted"/>
<feature type="compositionally biased region" description="Low complexity" evidence="1">
    <location>
        <begin position="50"/>
        <end position="71"/>
    </location>
</feature>
<evidence type="ECO:0000313" key="3">
    <source>
        <dbReference type="Proteomes" id="UP000440578"/>
    </source>
</evidence>
<protein>
    <submittedName>
        <fullName evidence="2">Flightin</fullName>
    </submittedName>
</protein>
<organism evidence="2 3">
    <name type="scientific">Amphibalanus amphitrite</name>
    <name type="common">Striped barnacle</name>
    <name type="synonym">Balanus amphitrite</name>
    <dbReference type="NCBI Taxonomy" id="1232801"/>
    <lineage>
        <taxon>Eukaryota</taxon>
        <taxon>Metazoa</taxon>
        <taxon>Ecdysozoa</taxon>
        <taxon>Arthropoda</taxon>
        <taxon>Crustacea</taxon>
        <taxon>Multicrustacea</taxon>
        <taxon>Cirripedia</taxon>
        <taxon>Thoracica</taxon>
        <taxon>Thoracicalcarea</taxon>
        <taxon>Balanomorpha</taxon>
        <taxon>Balanoidea</taxon>
        <taxon>Balanidae</taxon>
        <taxon>Amphibalaninae</taxon>
        <taxon>Amphibalanus</taxon>
    </lineage>
</organism>
<keyword evidence="3" id="KW-1185">Reference proteome</keyword>
<accession>A0A6A4VYY5</accession>
<feature type="region of interest" description="Disordered" evidence="1">
    <location>
        <begin position="1"/>
        <end position="95"/>
    </location>
</feature>
<evidence type="ECO:0000256" key="1">
    <source>
        <dbReference type="SAM" id="MobiDB-lite"/>
    </source>
</evidence>
<sequence length="195" mass="21798">MADKDEKKKKKKSKKKEVVEEAPPPEPEPAAPAPAPEPAEEEWPPKISDEPAAPAEGEAPAPADGEQAPVEGGEGVPLEEDQLEPMPIEKKKSPYPVFWNRPKAKMYGMNFDYGENYYRSMVNYLDHKTRLGGAAAPRAESWAERAHKSASSRYSKQEADLSELLNTVRSNIRGYDMHHKEYTTRVQSAYGPKAY</sequence>